<dbReference type="Proteomes" id="UP001359485">
    <property type="component" value="Unassembled WGS sequence"/>
</dbReference>
<sequence>MFLEYNAERENGISSNLSDSAFMTKRSGYQMRTQGEAGALRDEVGFYVSPYRAMSHATFKRMTRMTTRAIGGPSTLTLPHLELTLRASNFKCRAMYIYLRNVNRRQRSTVKNICLTIFIPGQTLTDEDEKGCQRAT</sequence>
<comment type="caution">
    <text evidence="1">The sequence shown here is derived from an EMBL/GenBank/DDBJ whole genome shotgun (WGS) entry which is preliminary data.</text>
</comment>
<protein>
    <submittedName>
        <fullName evidence="1">Uncharacterized protein</fullName>
    </submittedName>
</protein>
<name>A0ABR1BEC4_POLSC</name>
<gene>
    <name evidence="1" type="ORF">RUM44_013505</name>
</gene>
<proteinExistence type="predicted"/>
<accession>A0ABR1BEC4</accession>
<evidence type="ECO:0000313" key="2">
    <source>
        <dbReference type="Proteomes" id="UP001359485"/>
    </source>
</evidence>
<reference evidence="1 2" key="1">
    <citation type="submission" date="2023-09" db="EMBL/GenBank/DDBJ databases">
        <title>Genomes of two closely related lineages of the louse Polyplax serrata with different host specificities.</title>
        <authorList>
            <person name="Martinu J."/>
            <person name="Tarabai H."/>
            <person name="Stefka J."/>
            <person name="Hypsa V."/>
        </authorList>
    </citation>
    <scope>NUCLEOTIDE SEQUENCE [LARGE SCALE GENOMIC DNA]</scope>
    <source>
        <strain evidence="1">98ZLc_SE</strain>
    </source>
</reference>
<organism evidence="1 2">
    <name type="scientific">Polyplax serrata</name>
    <name type="common">Common mouse louse</name>
    <dbReference type="NCBI Taxonomy" id="468196"/>
    <lineage>
        <taxon>Eukaryota</taxon>
        <taxon>Metazoa</taxon>
        <taxon>Ecdysozoa</taxon>
        <taxon>Arthropoda</taxon>
        <taxon>Hexapoda</taxon>
        <taxon>Insecta</taxon>
        <taxon>Pterygota</taxon>
        <taxon>Neoptera</taxon>
        <taxon>Paraneoptera</taxon>
        <taxon>Psocodea</taxon>
        <taxon>Troctomorpha</taxon>
        <taxon>Phthiraptera</taxon>
        <taxon>Anoplura</taxon>
        <taxon>Polyplacidae</taxon>
        <taxon>Polyplax</taxon>
    </lineage>
</organism>
<keyword evidence="2" id="KW-1185">Reference proteome</keyword>
<evidence type="ECO:0000313" key="1">
    <source>
        <dbReference type="EMBL" id="KAK6641790.1"/>
    </source>
</evidence>
<dbReference type="EMBL" id="JAWJWF010000001">
    <property type="protein sequence ID" value="KAK6641790.1"/>
    <property type="molecule type" value="Genomic_DNA"/>
</dbReference>